<feature type="region of interest" description="Disordered" evidence="4">
    <location>
        <begin position="316"/>
        <end position="354"/>
    </location>
</feature>
<evidence type="ECO:0000256" key="4">
    <source>
        <dbReference type="SAM" id="MobiDB-lite"/>
    </source>
</evidence>
<dbReference type="Gene3D" id="3.40.50.200">
    <property type="entry name" value="Peptidase S8/S53 domain"/>
    <property type="match status" value="1"/>
</dbReference>
<protein>
    <recommendedName>
        <fullName evidence="5">Peptidase S8/S53 domain-containing protein</fullName>
    </recommendedName>
</protein>
<proteinExistence type="predicted"/>
<dbReference type="GO" id="GO:0004252">
    <property type="term" value="F:serine-type endopeptidase activity"/>
    <property type="evidence" value="ECO:0007669"/>
    <property type="project" value="InterPro"/>
</dbReference>
<sequence length="354" mass="35766">MMQSSSRRGLACNFVFVASLVIGLLGTGQQIALGVGDGIDDKVGEPSSSDSGTSEKASAISVAAPKPQPSTPFIGVAVLDTGVSLRLPVSPLNVMPSAVSLVGGNPLADASSQPHGTAVAQTILTLSPGSKILSVQTSTGGRSVSSSAVAQGMTHAVADPSVRVINHSNAALAAIPGTTIMSAALAGKVLVMSAGNDRSPNPVGDAVHAPNLAGRALIVGGLGPDGKMLGFSNRAGSFASHYVVAVGASEFAGYWGTSFATPRVSALAARILQTWPKLKAEQVVEIIKRSATDMGEPGVDSKFGWGQINFARAFQPLGPVKTPLEESNTKAGDKTGQTEDSSTTADTTDSGSEF</sequence>
<dbReference type="SUPFAM" id="SSF52743">
    <property type="entry name" value="Subtilisin-like"/>
    <property type="match status" value="1"/>
</dbReference>
<dbReference type="InterPro" id="IPR036852">
    <property type="entry name" value="Peptidase_S8/S53_dom_sf"/>
</dbReference>
<feature type="compositionally biased region" description="Polar residues" evidence="4">
    <location>
        <begin position="46"/>
        <end position="56"/>
    </location>
</feature>
<feature type="non-terminal residue" evidence="6">
    <location>
        <position position="354"/>
    </location>
</feature>
<dbReference type="PROSITE" id="PS00138">
    <property type="entry name" value="SUBTILASE_SER"/>
    <property type="match status" value="1"/>
</dbReference>
<feature type="region of interest" description="Disordered" evidence="4">
    <location>
        <begin position="42"/>
        <end position="64"/>
    </location>
</feature>
<dbReference type="InterPro" id="IPR015500">
    <property type="entry name" value="Peptidase_S8_subtilisin-rel"/>
</dbReference>
<feature type="compositionally biased region" description="Basic and acidic residues" evidence="4">
    <location>
        <begin position="323"/>
        <end position="337"/>
    </location>
</feature>
<organism evidence="6">
    <name type="scientific">marine metagenome</name>
    <dbReference type="NCBI Taxonomy" id="408172"/>
    <lineage>
        <taxon>unclassified sequences</taxon>
        <taxon>metagenomes</taxon>
        <taxon>ecological metagenomes</taxon>
    </lineage>
</organism>
<accession>A0A382IDX5</accession>
<dbReference type="PRINTS" id="PR00723">
    <property type="entry name" value="SUBTILISIN"/>
</dbReference>
<reference evidence="6" key="1">
    <citation type="submission" date="2018-05" db="EMBL/GenBank/DDBJ databases">
        <authorList>
            <person name="Lanie J.A."/>
            <person name="Ng W.-L."/>
            <person name="Kazmierczak K.M."/>
            <person name="Andrzejewski T.M."/>
            <person name="Davidsen T.M."/>
            <person name="Wayne K.J."/>
            <person name="Tettelin H."/>
            <person name="Glass J.I."/>
            <person name="Rusch D."/>
            <person name="Podicherti R."/>
            <person name="Tsui H.-C.T."/>
            <person name="Winkler M.E."/>
        </authorList>
    </citation>
    <scope>NUCLEOTIDE SEQUENCE</scope>
</reference>
<feature type="domain" description="Peptidase S8/S53" evidence="5">
    <location>
        <begin position="76"/>
        <end position="306"/>
    </location>
</feature>
<dbReference type="InterPro" id="IPR023828">
    <property type="entry name" value="Peptidase_S8_Ser-AS"/>
</dbReference>
<name>A0A382IDX5_9ZZZZ</name>
<evidence type="ECO:0000256" key="1">
    <source>
        <dbReference type="ARBA" id="ARBA00022670"/>
    </source>
</evidence>
<feature type="compositionally biased region" description="Low complexity" evidence="4">
    <location>
        <begin position="338"/>
        <end position="354"/>
    </location>
</feature>
<gene>
    <name evidence="6" type="ORF">METZ01_LOCUS250313</name>
</gene>
<dbReference type="PROSITE" id="PS51892">
    <property type="entry name" value="SUBTILASE"/>
    <property type="match status" value="1"/>
</dbReference>
<keyword evidence="1" id="KW-0645">Protease</keyword>
<keyword evidence="3" id="KW-0720">Serine protease</keyword>
<evidence type="ECO:0000259" key="5">
    <source>
        <dbReference type="Pfam" id="PF00082"/>
    </source>
</evidence>
<dbReference type="InterPro" id="IPR000209">
    <property type="entry name" value="Peptidase_S8/S53_dom"/>
</dbReference>
<keyword evidence="2" id="KW-0378">Hydrolase</keyword>
<evidence type="ECO:0000313" key="6">
    <source>
        <dbReference type="EMBL" id="SVB97459.1"/>
    </source>
</evidence>
<evidence type="ECO:0000256" key="2">
    <source>
        <dbReference type="ARBA" id="ARBA00022801"/>
    </source>
</evidence>
<dbReference type="EMBL" id="UINC01066590">
    <property type="protein sequence ID" value="SVB97459.1"/>
    <property type="molecule type" value="Genomic_DNA"/>
</dbReference>
<dbReference type="AlphaFoldDB" id="A0A382IDX5"/>
<dbReference type="GO" id="GO:0006508">
    <property type="term" value="P:proteolysis"/>
    <property type="evidence" value="ECO:0007669"/>
    <property type="project" value="UniProtKB-KW"/>
</dbReference>
<evidence type="ECO:0000256" key="3">
    <source>
        <dbReference type="ARBA" id="ARBA00022825"/>
    </source>
</evidence>
<dbReference type="Pfam" id="PF00082">
    <property type="entry name" value="Peptidase_S8"/>
    <property type="match status" value="1"/>
</dbReference>